<dbReference type="Pfam" id="PF00564">
    <property type="entry name" value="PB1"/>
    <property type="match status" value="1"/>
</dbReference>
<dbReference type="EMBL" id="JAXCGZ010020774">
    <property type="protein sequence ID" value="KAK7065476.1"/>
    <property type="molecule type" value="Genomic_DNA"/>
</dbReference>
<dbReference type="CDD" id="cd14320">
    <property type="entry name" value="UBA_SQSTM"/>
    <property type="match status" value="1"/>
</dbReference>
<dbReference type="Gene3D" id="3.10.20.90">
    <property type="entry name" value="Phosphatidylinositol 3-kinase Catalytic Subunit, Chain A, domain 1"/>
    <property type="match status" value="1"/>
</dbReference>
<evidence type="ECO:0000256" key="6">
    <source>
        <dbReference type="ARBA" id="ARBA00022833"/>
    </source>
</evidence>
<dbReference type="GO" id="GO:0007032">
    <property type="term" value="P:endosome organization"/>
    <property type="evidence" value="ECO:0007669"/>
    <property type="project" value="TreeGrafter"/>
</dbReference>
<dbReference type="GO" id="GO:0016235">
    <property type="term" value="C:aggresome"/>
    <property type="evidence" value="ECO:0007669"/>
    <property type="project" value="TreeGrafter"/>
</dbReference>
<dbReference type="InterPro" id="IPR000270">
    <property type="entry name" value="PB1_dom"/>
</dbReference>
<dbReference type="InterPro" id="IPR043145">
    <property type="entry name" value="Znf_ZZ_sf"/>
</dbReference>
<dbReference type="InterPro" id="IPR053793">
    <property type="entry name" value="PB1-like"/>
</dbReference>
<dbReference type="GO" id="GO:0070530">
    <property type="term" value="F:K63-linked polyubiquitin modification-dependent protein binding"/>
    <property type="evidence" value="ECO:0007669"/>
    <property type="project" value="TreeGrafter"/>
</dbReference>
<comment type="caution">
    <text evidence="12">The sequence shown here is derived from an EMBL/GenBank/DDBJ whole genome shotgun (WGS) entry which is preliminary data.</text>
</comment>
<dbReference type="SMART" id="SM00291">
    <property type="entry name" value="ZnF_ZZ"/>
    <property type="match status" value="1"/>
</dbReference>
<feature type="compositionally biased region" description="Low complexity" evidence="9">
    <location>
        <begin position="531"/>
        <end position="543"/>
    </location>
</feature>
<feature type="compositionally biased region" description="Low complexity" evidence="9">
    <location>
        <begin position="403"/>
        <end position="416"/>
    </location>
</feature>
<evidence type="ECO:0000256" key="1">
    <source>
        <dbReference type="ARBA" id="ARBA00004123"/>
    </source>
</evidence>
<keyword evidence="4" id="KW-0479">Metal-binding</keyword>
<dbReference type="GO" id="GO:0000423">
    <property type="term" value="P:mitophagy"/>
    <property type="evidence" value="ECO:0007669"/>
    <property type="project" value="TreeGrafter"/>
</dbReference>
<evidence type="ECO:0000256" key="7">
    <source>
        <dbReference type="ARBA" id="ARBA00023242"/>
    </source>
</evidence>
<dbReference type="GO" id="GO:0005080">
    <property type="term" value="F:protein kinase C binding"/>
    <property type="evidence" value="ECO:0007669"/>
    <property type="project" value="TreeGrafter"/>
</dbReference>
<sequence length="599" mass="63940">MSEDRSMSVKAYLDTGEGQPEVRRFGMPENVATNFSCLKQKISSVFALGHQDFSLTWKDSEGDSIIISSDEELVEAIADSLSKQGMQVFRINITIGTRGNVGTDDTPLGNQQGDLHEGVVCDACNGPVTGFRYRCVTCSDFDLCGACETKGRHKQHKMLRFPKPKLPGEPTFWWKEHSPGQHGTHFGMHGGSDGNTFSCSSSSAAAGAPGISVGVGVGADGNWTSWGPWGGGWGGRGRRCGRRGRGFGGWGGWYGKGGDGGCGGRGGGGSFWQGMGQTMGGRSGPQEQQQQKESQQDKQQQKENADENENEDCNDCPWGSAGKRSCPFAAGPPMPPMPDPETIAEGARIAAQEASNMAHHVAHQFASQMASDQVANVMRGIWTAWSGHRPPAQGQMTSGERPTSATSASSSASGSNTDREQVNIDTLGIDDEVPRPNGIRQRCSLSEEDIQSRQSPTVVHTGTSSATRSANMEVQTEGSGTSPIEMEVCSPPVVESQMESDGEDWTLVNRDSKSPEGRGAVNRTSQNSGRSATQSSSSEVTSAPTNPEPQCHSDPVIQNALEQMQAMGYSNEGGWLTNLLEMKQGDINQVLDLLQPLNK</sequence>
<reference evidence="12 13" key="1">
    <citation type="submission" date="2023-11" db="EMBL/GenBank/DDBJ databases">
        <title>Halocaridina rubra genome assembly.</title>
        <authorList>
            <person name="Smith C."/>
        </authorList>
    </citation>
    <scope>NUCLEOTIDE SEQUENCE [LARGE SCALE GENOMIC DNA]</scope>
    <source>
        <strain evidence="12">EP-1</strain>
        <tissue evidence="12">Whole</tissue>
    </source>
</reference>
<proteinExistence type="predicted"/>
<keyword evidence="5 8" id="KW-0863">Zinc-finger</keyword>
<dbReference type="InterPro" id="IPR000433">
    <property type="entry name" value="Znf_ZZ"/>
</dbReference>
<dbReference type="SMART" id="SM00666">
    <property type="entry name" value="PB1"/>
    <property type="match status" value="1"/>
</dbReference>
<feature type="domain" description="PB1" evidence="11">
    <location>
        <begin position="6"/>
        <end position="96"/>
    </location>
</feature>
<dbReference type="InterPro" id="IPR033741">
    <property type="entry name" value="SQSTM_UBA"/>
</dbReference>
<dbReference type="GO" id="GO:0044753">
    <property type="term" value="C:amphisome"/>
    <property type="evidence" value="ECO:0007669"/>
    <property type="project" value="TreeGrafter"/>
</dbReference>
<dbReference type="SUPFAM" id="SSF46934">
    <property type="entry name" value="UBA-like"/>
    <property type="match status" value="1"/>
</dbReference>
<feature type="region of interest" description="Disordered" evidence="9">
    <location>
        <begin position="386"/>
        <end position="552"/>
    </location>
</feature>
<dbReference type="GO" id="GO:0035973">
    <property type="term" value="P:aggrephagy"/>
    <property type="evidence" value="ECO:0007669"/>
    <property type="project" value="TreeGrafter"/>
</dbReference>
<evidence type="ECO:0000256" key="8">
    <source>
        <dbReference type="PROSITE-ProRule" id="PRU00228"/>
    </source>
</evidence>
<dbReference type="InterPro" id="IPR052260">
    <property type="entry name" value="Autophagy_Rcpt_SigReg"/>
</dbReference>
<dbReference type="GO" id="GO:0008270">
    <property type="term" value="F:zinc ion binding"/>
    <property type="evidence" value="ECO:0007669"/>
    <property type="project" value="UniProtKB-KW"/>
</dbReference>
<evidence type="ECO:0000256" key="4">
    <source>
        <dbReference type="ARBA" id="ARBA00022723"/>
    </source>
</evidence>
<evidence type="ECO:0000256" key="2">
    <source>
        <dbReference type="ARBA" id="ARBA00004496"/>
    </source>
</evidence>
<keyword evidence="3" id="KW-0963">Cytoplasm</keyword>
<protein>
    <submittedName>
        <fullName evidence="12">Sequestosome-1</fullName>
    </submittedName>
</protein>
<dbReference type="Pfam" id="PF00569">
    <property type="entry name" value="ZZ"/>
    <property type="match status" value="1"/>
</dbReference>
<feature type="region of interest" description="Disordered" evidence="9">
    <location>
        <begin position="265"/>
        <end position="316"/>
    </location>
</feature>
<dbReference type="Pfam" id="PF16577">
    <property type="entry name" value="UBA_5"/>
    <property type="match status" value="1"/>
</dbReference>
<feature type="compositionally biased region" description="Gly residues" evidence="9">
    <location>
        <begin position="265"/>
        <end position="283"/>
    </location>
</feature>
<keyword evidence="6" id="KW-0862">Zinc</keyword>
<feature type="domain" description="ZZ-type" evidence="10">
    <location>
        <begin position="116"/>
        <end position="166"/>
    </location>
</feature>
<dbReference type="AlphaFoldDB" id="A0AAN8WG69"/>
<dbReference type="GO" id="GO:0005634">
    <property type="term" value="C:nucleus"/>
    <property type="evidence" value="ECO:0007669"/>
    <property type="project" value="UniProtKB-SubCell"/>
</dbReference>
<evidence type="ECO:0000259" key="10">
    <source>
        <dbReference type="PROSITE" id="PS50135"/>
    </source>
</evidence>
<dbReference type="PROSITE" id="PS50135">
    <property type="entry name" value="ZF_ZZ_2"/>
    <property type="match status" value="1"/>
</dbReference>
<dbReference type="SUPFAM" id="SSF54277">
    <property type="entry name" value="CAD &amp; PB1 domains"/>
    <property type="match status" value="1"/>
</dbReference>
<gene>
    <name evidence="12" type="primary">SQSTM1</name>
    <name evidence="12" type="ORF">SK128_018841</name>
</gene>
<dbReference type="CDD" id="cd02340">
    <property type="entry name" value="ZZ_NBR1_like"/>
    <property type="match status" value="1"/>
</dbReference>
<dbReference type="PROSITE" id="PS51745">
    <property type="entry name" value="PB1"/>
    <property type="match status" value="1"/>
</dbReference>
<feature type="compositionally biased region" description="Polar residues" evidence="9">
    <location>
        <begin position="452"/>
        <end position="482"/>
    </location>
</feature>
<comment type="subcellular location">
    <subcellularLocation>
        <location evidence="2">Cytoplasm</location>
    </subcellularLocation>
    <subcellularLocation>
        <location evidence="1">Nucleus</location>
    </subcellularLocation>
</comment>
<dbReference type="FunFam" id="1.10.8.10:FF:000034">
    <property type="entry name" value="Sequestosome 1"/>
    <property type="match status" value="1"/>
</dbReference>
<keyword evidence="13" id="KW-1185">Reference proteome</keyword>
<organism evidence="12 13">
    <name type="scientific">Halocaridina rubra</name>
    <name type="common">Hawaiian red shrimp</name>
    <dbReference type="NCBI Taxonomy" id="373956"/>
    <lineage>
        <taxon>Eukaryota</taxon>
        <taxon>Metazoa</taxon>
        <taxon>Ecdysozoa</taxon>
        <taxon>Arthropoda</taxon>
        <taxon>Crustacea</taxon>
        <taxon>Multicrustacea</taxon>
        <taxon>Malacostraca</taxon>
        <taxon>Eumalacostraca</taxon>
        <taxon>Eucarida</taxon>
        <taxon>Decapoda</taxon>
        <taxon>Pleocyemata</taxon>
        <taxon>Caridea</taxon>
        <taxon>Atyoidea</taxon>
        <taxon>Atyidae</taxon>
        <taxon>Halocaridina</taxon>
    </lineage>
</organism>
<keyword evidence="7" id="KW-0539">Nucleus</keyword>
<dbReference type="PANTHER" id="PTHR15090">
    <property type="entry name" value="SEQUESTOSOME 1-RELATED"/>
    <property type="match status" value="1"/>
</dbReference>
<dbReference type="Gene3D" id="3.30.60.90">
    <property type="match status" value="1"/>
</dbReference>
<evidence type="ECO:0000256" key="5">
    <source>
        <dbReference type="ARBA" id="ARBA00022771"/>
    </source>
</evidence>
<dbReference type="Proteomes" id="UP001381693">
    <property type="component" value="Unassembled WGS sequence"/>
</dbReference>
<evidence type="ECO:0000313" key="13">
    <source>
        <dbReference type="Proteomes" id="UP001381693"/>
    </source>
</evidence>
<evidence type="ECO:0000313" key="12">
    <source>
        <dbReference type="EMBL" id="KAK7065476.1"/>
    </source>
</evidence>
<dbReference type="InterPro" id="IPR009060">
    <property type="entry name" value="UBA-like_sf"/>
</dbReference>
<evidence type="ECO:0000256" key="3">
    <source>
        <dbReference type="ARBA" id="ARBA00022490"/>
    </source>
</evidence>
<name>A0AAN8WG69_HALRR</name>
<dbReference type="PANTHER" id="PTHR15090:SF0">
    <property type="entry name" value="SEQUESTOSOME-1"/>
    <property type="match status" value="1"/>
</dbReference>
<dbReference type="PROSITE" id="PS01357">
    <property type="entry name" value="ZF_ZZ_1"/>
    <property type="match status" value="1"/>
</dbReference>
<dbReference type="FunFam" id="3.10.20.90:FF:000320">
    <property type="entry name" value="Predicted protein"/>
    <property type="match status" value="1"/>
</dbReference>
<evidence type="ECO:0000259" key="11">
    <source>
        <dbReference type="PROSITE" id="PS51745"/>
    </source>
</evidence>
<accession>A0AAN8WG69</accession>
<dbReference type="SUPFAM" id="SSF57850">
    <property type="entry name" value="RING/U-box"/>
    <property type="match status" value="1"/>
</dbReference>
<evidence type="ECO:0000256" key="9">
    <source>
        <dbReference type="SAM" id="MobiDB-lite"/>
    </source>
</evidence>
<dbReference type="Gene3D" id="1.10.8.10">
    <property type="entry name" value="DNA helicase RuvA subunit, C-terminal domain"/>
    <property type="match status" value="1"/>
</dbReference>
<feature type="compositionally biased region" description="Basic and acidic residues" evidence="9">
    <location>
        <begin position="294"/>
        <end position="305"/>
    </location>
</feature>